<dbReference type="Proteomes" id="UP000829196">
    <property type="component" value="Unassembled WGS sequence"/>
</dbReference>
<name>A0A8T3C222_DENNO</name>
<sequence>MDGVRISAVIFDLDGTLLDTERATGGVLREFLEKYGKVLDPDKEMKRLGQMHKESAKAIVEDYELPMTAEEYSLSIMPIYQQRWSQAQALPGVNRLIQHLHKHGVPLGLASNSIKRHIGTKISHQPGWKELFSVIIGGDEVSHGKPSPDIFLEAARRLGSDPSSCLVIEDSPVGVRAAKDAGTTVVAVPSLQNQAERYSIANYVLRSLLEFLPELWGLPPFEDWIQNALPIEPLYAKGLIREAVAQNSSVILSIDSDNGSYDTLPDQISGIFFGWAKLQIQGIFKMVAAVSWDFSTGFSRWIIKPFILGEINNFVMEPLHLVFVGYVRKLFDEETVLDADIPSKEDASIAWNALDLPDFGKDAAEFSYKT</sequence>
<keyword evidence="2" id="KW-1185">Reference proteome</keyword>
<evidence type="ECO:0000313" key="1">
    <source>
        <dbReference type="EMBL" id="KAI0524744.1"/>
    </source>
</evidence>
<dbReference type="NCBIfam" id="TIGR01509">
    <property type="entry name" value="HAD-SF-IA-v3"/>
    <property type="match status" value="1"/>
</dbReference>
<dbReference type="Gene3D" id="1.10.150.240">
    <property type="entry name" value="Putative phosphatase, domain 2"/>
    <property type="match status" value="1"/>
</dbReference>
<organism evidence="1 2">
    <name type="scientific">Dendrobium nobile</name>
    <name type="common">Orchid</name>
    <dbReference type="NCBI Taxonomy" id="94219"/>
    <lineage>
        <taxon>Eukaryota</taxon>
        <taxon>Viridiplantae</taxon>
        <taxon>Streptophyta</taxon>
        <taxon>Embryophyta</taxon>
        <taxon>Tracheophyta</taxon>
        <taxon>Spermatophyta</taxon>
        <taxon>Magnoliopsida</taxon>
        <taxon>Liliopsida</taxon>
        <taxon>Asparagales</taxon>
        <taxon>Orchidaceae</taxon>
        <taxon>Epidendroideae</taxon>
        <taxon>Malaxideae</taxon>
        <taxon>Dendrobiinae</taxon>
        <taxon>Dendrobium</taxon>
    </lineage>
</organism>
<gene>
    <name evidence="1" type="ORF">KFK09_004128</name>
</gene>
<dbReference type="GO" id="GO:0043136">
    <property type="term" value="F:sn-glycerol 3-phosphatase activity"/>
    <property type="evidence" value="ECO:0007669"/>
    <property type="project" value="TreeGrafter"/>
</dbReference>
<dbReference type="Gene3D" id="3.40.50.1000">
    <property type="entry name" value="HAD superfamily/HAD-like"/>
    <property type="match status" value="1"/>
</dbReference>
<dbReference type="EMBL" id="JAGYWB010000004">
    <property type="protein sequence ID" value="KAI0524744.1"/>
    <property type="molecule type" value="Genomic_DNA"/>
</dbReference>
<dbReference type="SFLD" id="SFLDG01135">
    <property type="entry name" value="C1.5.6:_HAD__Beta-PGM__Phospha"/>
    <property type="match status" value="1"/>
</dbReference>
<evidence type="ECO:0008006" key="3">
    <source>
        <dbReference type="Google" id="ProtNLM"/>
    </source>
</evidence>
<dbReference type="Pfam" id="PF00702">
    <property type="entry name" value="Hydrolase"/>
    <property type="match status" value="1"/>
</dbReference>
<dbReference type="AlphaFoldDB" id="A0A8T3C222"/>
<dbReference type="InterPro" id="IPR036412">
    <property type="entry name" value="HAD-like_sf"/>
</dbReference>
<dbReference type="OrthoDB" id="276388at2759"/>
<protein>
    <recommendedName>
        <fullName evidence="3">Riboflavin kinase</fullName>
    </recommendedName>
</protein>
<proteinExistence type="predicted"/>
<dbReference type="GO" id="GO:0006114">
    <property type="term" value="P:glycerol biosynthetic process"/>
    <property type="evidence" value="ECO:0007669"/>
    <property type="project" value="TreeGrafter"/>
</dbReference>
<dbReference type="SUPFAM" id="SSF56784">
    <property type="entry name" value="HAD-like"/>
    <property type="match status" value="1"/>
</dbReference>
<comment type="caution">
    <text evidence="1">The sequence shown here is derived from an EMBL/GenBank/DDBJ whole genome shotgun (WGS) entry which is preliminary data.</text>
</comment>
<dbReference type="SMR" id="A0A8T3C222"/>
<dbReference type="PANTHER" id="PTHR18901">
    <property type="entry name" value="2-DEOXYGLUCOSE-6-PHOSPHATE PHOSPHATASE 2"/>
    <property type="match status" value="1"/>
</dbReference>
<dbReference type="InterPro" id="IPR023214">
    <property type="entry name" value="HAD_sf"/>
</dbReference>
<dbReference type="FunFam" id="3.40.50.1000:FF:000119">
    <property type="entry name" value="Bifunctional riboflavin kinase/FMN phosphatase"/>
    <property type="match status" value="1"/>
</dbReference>
<dbReference type="PRINTS" id="PR00413">
    <property type="entry name" value="HADHALOGNASE"/>
</dbReference>
<dbReference type="InterPro" id="IPR006439">
    <property type="entry name" value="HAD-SF_hydro_IA"/>
</dbReference>
<reference evidence="1" key="1">
    <citation type="journal article" date="2022" name="Front. Genet.">
        <title>Chromosome-Scale Assembly of the Dendrobium nobile Genome Provides Insights Into the Molecular Mechanism of the Biosynthesis of the Medicinal Active Ingredient of Dendrobium.</title>
        <authorList>
            <person name="Xu Q."/>
            <person name="Niu S.-C."/>
            <person name="Li K.-L."/>
            <person name="Zheng P.-J."/>
            <person name="Zhang X.-J."/>
            <person name="Jia Y."/>
            <person name="Liu Y."/>
            <person name="Niu Y.-X."/>
            <person name="Yu L.-H."/>
            <person name="Chen D.-F."/>
            <person name="Zhang G.-Q."/>
        </authorList>
    </citation>
    <scope>NUCLEOTIDE SEQUENCE</scope>
    <source>
        <tissue evidence="1">Leaf</tissue>
    </source>
</reference>
<dbReference type="SFLD" id="SFLDG01129">
    <property type="entry name" value="C1.5:_HAD__Beta-PGM__Phosphata"/>
    <property type="match status" value="1"/>
</dbReference>
<dbReference type="SFLD" id="SFLDS00003">
    <property type="entry name" value="Haloacid_Dehalogenase"/>
    <property type="match status" value="1"/>
</dbReference>
<dbReference type="InterPro" id="IPR023198">
    <property type="entry name" value="PGP-like_dom2"/>
</dbReference>
<evidence type="ECO:0000313" key="2">
    <source>
        <dbReference type="Proteomes" id="UP000829196"/>
    </source>
</evidence>
<accession>A0A8T3C222</accession>
<dbReference type="FunFam" id="1.10.150.240:FF:000001">
    <property type="entry name" value="Haloacid dehalogenase-like hydrolase domain"/>
    <property type="match status" value="1"/>
</dbReference>
<dbReference type="PANTHER" id="PTHR18901:SF44">
    <property type="entry name" value="OS01G0757900 PROTEIN"/>
    <property type="match status" value="1"/>
</dbReference>